<comment type="caution">
    <text evidence="2">The sequence shown here is derived from an EMBL/GenBank/DDBJ whole genome shotgun (WGS) entry which is preliminary data.</text>
</comment>
<feature type="region of interest" description="Disordered" evidence="1">
    <location>
        <begin position="142"/>
        <end position="163"/>
    </location>
</feature>
<gene>
    <name evidence="2" type="ORF">ISP20_09790</name>
</gene>
<evidence type="ECO:0000313" key="2">
    <source>
        <dbReference type="EMBL" id="MBM7121444.1"/>
    </source>
</evidence>
<dbReference type="EMBL" id="JADIKC010000003">
    <property type="protein sequence ID" value="MBM7121444.1"/>
    <property type="molecule type" value="Genomic_DNA"/>
</dbReference>
<sequence>MWPLLHHEIRFASVDATEVNVTVQLAKDDLKPLPWKADAWWITADRIQTTSLRRLQWSDLQLTGPTTAMLGFTHQLRGGITRIFASDIRSRQGVLVYGAHWRSQDVDFNLHFSSDPFTHDQPPGWRKLERATLHLTFEGSTPAMNLGAAPAPGQQGGTGSNRDGHLSADITLDHGVLVEGGQAHWKGMIAAADANGIARREWGEGIVVVRKDDVDGHLSIPATHAADPLASDHLALDMSFASQRMLPVRSSSETLKLLSGSVAGHWHFASLAWLKPLASKKPWLQWDGAGEVDTALHIDHGHLLPGSRLDVPRLDLVANLLGNRFSGAASAKGSVVTGSKGATSVMNMSVRKFVLSPVSSPSQPYLRGAAMQLDLRSSDDLSKFRDTALAHLQFRDAEVPDLQAYNHYLPGKSLFFVAGHGRMSTDLNIDGEGDVSAGRMQMRTQGAQIALGASRLTGNLNMDTQLAVAKRTGHAFDLRHFTLSMDGVQMDGANDPSWWTTITLERGRLDWDRPMQLDAMATMRMKNVSVLLALFAKRSAFPAWIGHIVDDGEAQVTSRIQAGRGEFVMDDLQASNKRIQFLARLRIADGKPDGDVYARWGLLSVGVALANDQRQFHWAHAASWYQAQPALLPPLAGQAAKPRGG</sequence>
<protein>
    <recommendedName>
        <fullName evidence="4">AsmA-like C-terminal domain-containing protein</fullName>
    </recommendedName>
</protein>
<accession>A0ABS2JS74</accession>
<evidence type="ECO:0008006" key="4">
    <source>
        <dbReference type="Google" id="ProtNLM"/>
    </source>
</evidence>
<dbReference type="Proteomes" id="UP001430065">
    <property type="component" value="Unassembled WGS sequence"/>
</dbReference>
<evidence type="ECO:0000313" key="3">
    <source>
        <dbReference type="Proteomes" id="UP001430065"/>
    </source>
</evidence>
<keyword evidence="3" id="KW-1185">Reference proteome</keyword>
<reference evidence="2 3" key="1">
    <citation type="submission" date="2020-10" db="EMBL/GenBank/DDBJ databases">
        <title>Phylogeny of dyella-like bacteria.</title>
        <authorList>
            <person name="Fu J."/>
        </authorList>
    </citation>
    <scope>NUCLEOTIDE SEQUENCE [LARGE SCALE GENOMIC DNA]</scope>
    <source>
        <strain evidence="2 3">THG-B117</strain>
    </source>
</reference>
<name>A0ABS2JS74_9GAMM</name>
<dbReference type="RefSeq" id="WP_204635834.1">
    <property type="nucleotide sequence ID" value="NZ_JADIKC010000003.1"/>
</dbReference>
<proteinExistence type="predicted"/>
<organism evidence="2 3">
    <name type="scientific">Dyella kyungheensis</name>
    <dbReference type="NCBI Taxonomy" id="1242174"/>
    <lineage>
        <taxon>Bacteria</taxon>
        <taxon>Pseudomonadati</taxon>
        <taxon>Pseudomonadota</taxon>
        <taxon>Gammaproteobacteria</taxon>
        <taxon>Lysobacterales</taxon>
        <taxon>Rhodanobacteraceae</taxon>
        <taxon>Dyella</taxon>
    </lineage>
</organism>
<evidence type="ECO:0000256" key="1">
    <source>
        <dbReference type="SAM" id="MobiDB-lite"/>
    </source>
</evidence>